<feature type="compositionally biased region" description="Polar residues" evidence="1">
    <location>
        <begin position="84"/>
        <end position="94"/>
    </location>
</feature>
<sequence length="464" mass="49698">MRPNSNIAARHNGHQRIQRIELLLAVALVFLTALPINGESLSVAVEGSVEGAKTVTASPAEGSLKSIDDDGVEYGEESGENNDELSQQTAQQQHPCHWGNPECHHRDAASGGENRSAAHVRHSVPTAHVTQDSQSGREHQAQAPDTIESVIKKAAALSGDAAAAESVHSPPEGFSLAARVLTDHDTGLSYFAPLSSPSDLQIPFLECGAVGSTTEPIEIKHGTFRHFPSGADPSAFSTSPHPQLVVALHPLQLTVSGHGEESRVFLPGDVILLEDTMGKGHKMRALSSAGSCAADSGLGEERDLSVFMLTLPHHHHHHHHHQHHSQQQEKAKISHHLSVFGLTSKQKNKDARPKPCDNEYDPAYSANPRNRNDINGGAMGFANSPFEKMSLRRKLLGVLGAGVTLGSAFWLAEVAPFIPVCFGATCVVVGGTCATAFCGEKLLEVYEISKEKKMFSTSDTEETE</sequence>
<name>A0A7S2N0Q4_9STRA</name>
<evidence type="ECO:0000313" key="2">
    <source>
        <dbReference type="EMBL" id="CAD9513054.1"/>
    </source>
</evidence>
<gene>
    <name evidence="2" type="ORF">HTAM1171_LOCUS10655</name>
</gene>
<organism evidence="2">
    <name type="scientific">Helicotheca tamesis</name>
    <dbReference type="NCBI Taxonomy" id="374047"/>
    <lineage>
        <taxon>Eukaryota</taxon>
        <taxon>Sar</taxon>
        <taxon>Stramenopiles</taxon>
        <taxon>Ochrophyta</taxon>
        <taxon>Bacillariophyta</taxon>
        <taxon>Mediophyceae</taxon>
        <taxon>Lithodesmiophycidae</taxon>
        <taxon>Lithodesmiales</taxon>
        <taxon>Lithodesmiaceae</taxon>
        <taxon>Helicotheca</taxon>
    </lineage>
</organism>
<feature type="region of interest" description="Disordered" evidence="1">
    <location>
        <begin position="56"/>
        <end position="143"/>
    </location>
</feature>
<accession>A0A7S2N0Q4</accession>
<reference evidence="2" key="1">
    <citation type="submission" date="2021-01" db="EMBL/GenBank/DDBJ databases">
        <authorList>
            <person name="Corre E."/>
            <person name="Pelletier E."/>
            <person name="Niang G."/>
            <person name="Scheremetjew M."/>
            <person name="Finn R."/>
            <person name="Kale V."/>
            <person name="Holt S."/>
            <person name="Cochrane G."/>
            <person name="Meng A."/>
            <person name="Brown T."/>
            <person name="Cohen L."/>
        </authorList>
    </citation>
    <scope>NUCLEOTIDE SEQUENCE</scope>
    <source>
        <strain evidence="2">CCMP826</strain>
    </source>
</reference>
<feature type="region of interest" description="Disordered" evidence="1">
    <location>
        <begin position="343"/>
        <end position="371"/>
    </location>
</feature>
<feature type="compositionally biased region" description="Acidic residues" evidence="1">
    <location>
        <begin position="69"/>
        <end position="83"/>
    </location>
</feature>
<dbReference type="AlphaFoldDB" id="A0A7S2N0Q4"/>
<dbReference type="EMBL" id="HBGV01017297">
    <property type="protein sequence ID" value="CAD9513054.1"/>
    <property type="molecule type" value="Transcribed_RNA"/>
</dbReference>
<proteinExistence type="predicted"/>
<feature type="compositionally biased region" description="Basic and acidic residues" evidence="1">
    <location>
        <begin position="347"/>
        <end position="357"/>
    </location>
</feature>
<protein>
    <submittedName>
        <fullName evidence="2">Uncharacterized protein</fullName>
    </submittedName>
</protein>
<evidence type="ECO:0000256" key="1">
    <source>
        <dbReference type="SAM" id="MobiDB-lite"/>
    </source>
</evidence>